<dbReference type="SMART" id="SM00420">
    <property type="entry name" value="HTH_DEOR"/>
    <property type="match status" value="1"/>
</dbReference>
<dbReference type="GO" id="GO:0003700">
    <property type="term" value="F:DNA-binding transcription factor activity"/>
    <property type="evidence" value="ECO:0007669"/>
    <property type="project" value="InterPro"/>
</dbReference>
<dbReference type="InterPro" id="IPR001034">
    <property type="entry name" value="DeoR_HTH"/>
</dbReference>
<dbReference type="KEGG" id="rcr:NCTC10994_02976"/>
<dbReference type="InterPro" id="IPR050313">
    <property type="entry name" value="Carb_Metab_HTH_regulators"/>
</dbReference>
<evidence type="ECO:0000256" key="1">
    <source>
        <dbReference type="ARBA" id="ARBA00023015"/>
    </source>
</evidence>
<dbReference type="Gene3D" id="3.40.50.1360">
    <property type="match status" value="1"/>
</dbReference>
<dbReference type="PROSITE" id="PS51000">
    <property type="entry name" value="HTH_DEOR_2"/>
    <property type="match status" value="1"/>
</dbReference>
<accession>A0A2X4U538</accession>
<dbReference type="InterPro" id="IPR037171">
    <property type="entry name" value="NagB/RpiA_transferase-like"/>
</dbReference>
<dbReference type="SUPFAM" id="SSF100950">
    <property type="entry name" value="NagB/RpiA/CoA transferase-like"/>
    <property type="match status" value="1"/>
</dbReference>
<dbReference type="Pfam" id="PF08220">
    <property type="entry name" value="HTH_DeoR"/>
    <property type="match status" value="1"/>
</dbReference>
<dbReference type="EMBL" id="LS483468">
    <property type="protein sequence ID" value="SQI34967.1"/>
    <property type="molecule type" value="Genomic_DNA"/>
</dbReference>
<dbReference type="Pfam" id="PF00455">
    <property type="entry name" value="DeoRC"/>
    <property type="match status" value="1"/>
</dbReference>
<evidence type="ECO:0000313" key="4">
    <source>
        <dbReference type="EMBL" id="SQI34967.1"/>
    </source>
</evidence>
<evidence type="ECO:0000259" key="3">
    <source>
        <dbReference type="PROSITE" id="PS51000"/>
    </source>
</evidence>
<dbReference type="SMART" id="SM01134">
    <property type="entry name" value="DeoRC"/>
    <property type="match status" value="1"/>
</dbReference>
<dbReference type="SUPFAM" id="SSF46785">
    <property type="entry name" value="Winged helix' DNA-binding domain"/>
    <property type="match status" value="1"/>
</dbReference>
<dbReference type="InterPro" id="IPR014036">
    <property type="entry name" value="DeoR-like_C"/>
</dbReference>
<reference evidence="4 5" key="1">
    <citation type="submission" date="2018-06" db="EMBL/GenBank/DDBJ databases">
        <authorList>
            <consortium name="Pathogen Informatics"/>
            <person name="Doyle S."/>
        </authorList>
    </citation>
    <scope>NUCLEOTIDE SEQUENCE [LARGE SCALE GENOMIC DNA]</scope>
    <source>
        <strain evidence="4 5">NCTC10994</strain>
    </source>
</reference>
<evidence type="ECO:0000313" key="5">
    <source>
        <dbReference type="Proteomes" id="UP000249091"/>
    </source>
</evidence>
<proteinExistence type="predicted"/>
<dbReference type="PRINTS" id="PR00037">
    <property type="entry name" value="HTHLACR"/>
</dbReference>
<dbReference type="RefSeq" id="WP_072700488.1">
    <property type="nucleotide sequence ID" value="NZ_JAFBBL010000001.1"/>
</dbReference>
<organism evidence="4 5">
    <name type="scientific">Rhodococcus coprophilus</name>
    <dbReference type="NCBI Taxonomy" id="38310"/>
    <lineage>
        <taxon>Bacteria</taxon>
        <taxon>Bacillati</taxon>
        <taxon>Actinomycetota</taxon>
        <taxon>Actinomycetes</taxon>
        <taxon>Mycobacteriales</taxon>
        <taxon>Nocardiaceae</taxon>
        <taxon>Rhodococcus</taxon>
    </lineage>
</organism>
<dbReference type="InterPro" id="IPR036388">
    <property type="entry name" value="WH-like_DNA-bd_sf"/>
</dbReference>
<dbReference type="InterPro" id="IPR036390">
    <property type="entry name" value="WH_DNA-bd_sf"/>
</dbReference>
<dbReference type="AlphaFoldDB" id="A0A2X4U538"/>
<dbReference type="STRING" id="1219011.GCA_001895045_02237"/>
<protein>
    <submittedName>
        <fullName evidence="4">DeoR family transcriptional regulator</fullName>
    </submittedName>
</protein>
<keyword evidence="2" id="KW-0804">Transcription</keyword>
<sequence>MTANARRREIFHRMLADGYVDAKTLAGDLGVDASTIRRDLDALAREGKIERTHGGARPVEGAGPEVPYAAKKDVRRAEKAAIAAVAAAMVSDGDSVVLDSGSTTYEVAVALRHHSSLTVLTNDLRIAKYVASFPEVRLLVTGGELLGSVFTLVGDHAVRFMSSYSADWTFLGADAIDPRAGVTNTNTLEVPIKRALIEAAARTVLVADHSKFGHRALAKVTAVEDIDTLISDSGLSTEQRDAYGPALVVAEPLPSA</sequence>
<name>A0A2X4U538_9NOCA</name>
<evidence type="ECO:0000256" key="2">
    <source>
        <dbReference type="ARBA" id="ARBA00023163"/>
    </source>
</evidence>
<dbReference type="PANTHER" id="PTHR30363">
    <property type="entry name" value="HTH-TYPE TRANSCRIPTIONAL REGULATOR SRLR-RELATED"/>
    <property type="match status" value="1"/>
</dbReference>
<dbReference type="Gene3D" id="1.10.10.10">
    <property type="entry name" value="Winged helix-like DNA-binding domain superfamily/Winged helix DNA-binding domain"/>
    <property type="match status" value="1"/>
</dbReference>
<dbReference type="PANTHER" id="PTHR30363:SF44">
    <property type="entry name" value="AGA OPERON TRANSCRIPTIONAL REPRESSOR-RELATED"/>
    <property type="match status" value="1"/>
</dbReference>
<feature type="domain" description="HTH deoR-type" evidence="3">
    <location>
        <begin position="3"/>
        <end position="58"/>
    </location>
</feature>
<keyword evidence="1" id="KW-0805">Transcription regulation</keyword>
<dbReference type="Proteomes" id="UP000249091">
    <property type="component" value="Chromosome 1"/>
</dbReference>
<keyword evidence="5" id="KW-1185">Reference proteome</keyword>
<gene>
    <name evidence="4" type="primary">glpR_2</name>
    <name evidence="4" type="ORF">NCTC10994_02976</name>
</gene>